<dbReference type="EMBL" id="KY684083">
    <property type="protein sequence ID" value="ARF08919.1"/>
    <property type="molecule type" value="Genomic_DNA"/>
</dbReference>
<reference evidence="2" key="1">
    <citation type="journal article" date="2017" name="Science">
        <title>Giant viruses with an expanded complement of translation system components.</title>
        <authorList>
            <person name="Schulz F."/>
            <person name="Yutin N."/>
            <person name="Ivanova N.N."/>
            <person name="Ortega D.R."/>
            <person name="Lee T.K."/>
            <person name="Vierheilig J."/>
            <person name="Daims H."/>
            <person name="Horn M."/>
            <person name="Wagner M."/>
            <person name="Jensen G.J."/>
            <person name="Kyrpides N.C."/>
            <person name="Koonin E.V."/>
            <person name="Woyke T."/>
        </authorList>
    </citation>
    <scope>NUCLEOTIDE SEQUENCE</scope>
    <source>
        <strain evidence="2">CTV1</strain>
    </source>
</reference>
<gene>
    <name evidence="2" type="ORF">Catovirus_1_969</name>
</gene>
<proteinExistence type="predicted"/>
<organism evidence="2">
    <name type="scientific">Catovirus CTV1</name>
    <dbReference type="NCBI Taxonomy" id="1977631"/>
    <lineage>
        <taxon>Viruses</taxon>
        <taxon>Varidnaviria</taxon>
        <taxon>Bamfordvirae</taxon>
        <taxon>Nucleocytoviricota</taxon>
        <taxon>Megaviricetes</taxon>
        <taxon>Imitervirales</taxon>
        <taxon>Mimiviridae</taxon>
        <taxon>Klosneuvirinae</taxon>
        <taxon>Catovirus</taxon>
    </lineage>
</organism>
<keyword evidence="1" id="KW-0472">Membrane</keyword>
<name>A0A1V0SB47_9VIRU</name>
<keyword evidence="1" id="KW-0812">Transmembrane</keyword>
<accession>A0A1V0SB47</accession>
<protein>
    <submittedName>
        <fullName evidence="2">Uncharacterized protein</fullName>
    </submittedName>
</protein>
<feature type="transmembrane region" description="Helical" evidence="1">
    <location>
        <begin position="312"/>
        <end position="330"/>
    </location>
</feature>
<evidence type="ECO:0000313" key="2">
    <source>
        <dbReference type="EMBL" id="ARF08919.1"/>
    </source>
</evidence>
<sequence>MSKIILTDILYNSKNIDNNTEFILLHSQNITDLLIKMDCDDVSCVYDYNYPIISEFLLSRGIYLKNFKFLYHIQVFNNIFPKYILLSNNSISKSVNYYSLIDNYGDGTIWYPSDNDEFYSLGAFYSSTCEHPRSNYYGMLDGKFLIKSDDDKNELHPFLHPNIDNFILLRKKIISDCVKLKLNNKYLTHSVNDSLLKIKNKEYTKKVQMSYSPQGDLIIRNNNEVDQIDNNWVDYDDSKNYSLFHKTISSDEPDYIGQKVELVSANNPWFNNISENDIDSEMSDSSSSCSDCSSMYNIPLRTVENFNGNTKIFNLVISIFLIILIIFLIYKNY</sequence>
<evidence type="ECO:0000256" key="1">
    <source>
        <dbReference type="SAM" id="Phobius"/>
    </source>
</evidence>
<keyword evidence="1" id="KW-1133">Transmembrane helix</keyword>